<protein>
    <submittedName>
        <fullName evidence="1">Uncharacterized protein</fullName>
    </submittedName>
</protein>
<sequence>MMEWVTLQTLYDSKEKALRTASIVATTESRLVNQQRGPQYEVETRVEQVEDKWQVSWRKVFAGFKTGCDGCQSCQAKLPVQKTQEQDSGKVIPFRKPSAKNK</sequence>
<gene>
    <name evidence="1" type="ORF">SAMN05660649_04443</name>
</gene>
<dbReference type="RefSeq" id="WP_238456601.1">
    <property type="nucleotide sequence ID" value="NZ_FOOX01000021.1"/>
</dbReference>
<dbReference type="AlphaFoldDB" id="A0A1I2YII3"/>
<name>A0A1I2YII3_9FIRM</name>
<proteinExistence type="predicted"/>
<keyword evidence="2" id="KW-1185">Reference proteome</keyword>
<dbReference type="EMBL" id="FOOX01000021">
    <property type="protein sequence ID" value="SFH25388.1"/>
    <property type="molecule type" value="Genomic_DNA"/>
</dbReference>
<evidence type="ECO:0000313" key="1">
    <source>
        <dbReference type="EMBL" id="SFH25388.1"/>
    </source>
</evidence>
<accession>A0A1I2YII3</accession>
<reference evidence="2" key="1">
    <citation type="submission" date="2016-10" db="EMBL/GenBank/DDBJ databases">
        <authorList>
            <person name="Varghese N."/>
            <person name="Submissions S."/>
        </authorList>
    </citation>
    <scope>NUCLEOTIDE SEQUENCE [LARGE SCALE GENOMIC DNA]</scope>
    <source>
        <strain evidence="2">DSM 17038</strain>
    </source>
</reference>
<dbReference type="Proteomes" id="UP000199337">
    <property type="component" value="Unassembled WGS sequence"/>
</dbReference>
<evidence type="ECO:0000313" key="2">
    <source>
        <dbReference type="Proteomes" id="UP000199337"/>
    </source>
</evidence>
<organism evidence="1 2">
    <name type="scientific">Desulfotruncus arcticus DSM 17038</name>
    <dbReference type="NCBI Taxonomy" id="1121424"/>
    <lineage>
        <taxon>Bacteria</taxon>
        <taxon>Bacillati</taxon>
        <taxon>Bacillota</taxon>
        <taxon>Clostridia</taxon>
        <taxon>Eubacteriales</taxon>
        <taxon>Desulfallaceae</taxon>
        <taxon>Desulfotruncus</taxon>
    </lineage>
</organism>